<dbReference type="Proteomes" id="UP000247409">
    <property type="component" value="Unassembled WGS sequence"/>
</dbReference>
<accession>A0A2V3J6E3</accession>
<gene>
    <name evidence="1" type="ORF">BWQ96_00043</name>
</gene>
<name>A0A2V3J6E3_9FLOR</name>
<comment type="caution">
    <text evidence="1">The sequence shown here is derived from an EMBL/GenBank/DDBJ whole genome shotgun (WGS) entry which is preliminary data.</text>
</comment>
<keyword evidence="2" id="KW-1185">Reference proteome</keyword>
<organism evidence="1 2">
    <name type="scientific">Gracilariopsis chorda</name>
    <dbReference type="NCBI Taxonomy" id="448386"/>
    <lineage>
        <taxon>Eukaryota</taxon>
        <taxon>Rhodophyta</taxon>
        <taxon>Florideophyceae</taxon>
        <taxon>Rhodymeniophycidae</taxon>
        <taxon>Gracilariales</taxon>
        <taxon>Gracilariaceae</taxon>
        <taxon>Gracilariopsis</taxon>
    </lineage>
</organism>
<protein>
    <submittedName>
        <fullName evidence="1">Uncharacterized protein</fullName>
    </submittedName>
</protein>
<sequence>MENNVDTTTFILFSRSWCLVFQTDGVFYVDIIDLEHGESETRLVGVMNKYVILAVQSTPHMNSHGLVTKPQSAHRIDLAYGWMNGLSQTIIISDETDVFLTLLRNPVMSE</sequence>
<dbReference type="AlphaFoldDB" id="A0A2V3J6E3"/>
<proteinExistence type="predicted"/>
<dbReference type="EMBL" id="NBIV01000001">
    <property type="protein sequence ID" value="PXF49883.1"/>
    <property type="molecule type" value="Genomic_DNA"/>
</dbReference>
<reference evidence="1 2" key="1">
    <citation type="journal article" date="2018" name="Mol. Biol. Evol.">
        <title>Analysis of the draft genome of the red seaweed Gracilariopsis chorda provides insights into genome size evolution in Rhodophyta.</title>
        <authorList>
            <person name="Lee J."/>
            <person name="Yang E.C."/>
            <person name="Graf L."/>
            <person name="Yang J.H."/>
            <person name="Qiu H."/>
            <person name="Zel Zion U."/>
            <person name="Chan C.X."/>
            <person name="Stephens T.G."/>
            <person name="Weber A.P.M."/>
            <person name="Boo G.H."/>
            <person name="Boo S.M."/>
            <person name="Kim K.M."/>
            <person name="Shin Y."/>
            <person name="Jung M."/>
            <person name="Lee S.J."/>
            <person name="Yim H.S."/>
            <person name="Lee J.H."/>
            <person name="Bhattacharya D."/>
            <person name="Yoon H.S."/>
        </authorList>
    </citation>
    <scope>NUCLEOTIDE SEQUENCE [LARGE SCALE GENOMIC DNA]</scope>
    <source>
        <strain evidence="1 2">SKKU-2015</strain>
        <tissue evidence="1">Whole body</tissue>
    </source>
</reference>
<evidence type="ECO:0000313" key="2">
    <source>
        <dbReference type="Proteomes" id="UP000247409"/>
    </source>
</evidence>
<evidence type="ECO:0000313" key="1">
    <source>
        <dbReference type="EMBL" id="PXF49883.1"/>
    </source>
</evidence>